<proteinExistence type="predicted"/>
<dbReference type="InterPro" id="IPR003593">
    <property type="entry name" value="AAA+_ATPase"/>
</dbReference>
<comment type="caution">
    <text evidence="5">The sequence shown here is derived from an EMBL/GenBank/DDBJ whole genome shotgun (WGS) entry which is preliminary data.</text>
</comment>
<dbReference type="SMART" id="SM00382">
    <property type="entry name" value="AAA"/>
    <property type="match status" value="1"/>
</dbReference>
<keyword evidence="1" id="KW-0813">Transport</keyword>
<keyword evidence="3 5" id="KW-0067">ATP-binding</keyword>
<dbReference type="AlphaFoldDB" id="D9PM44"/>
<evidence type="ECO:0000256" key="3">
    <source>
        <dbReference type="ARBA" id="ARBA00022840"/>
    </source>
</evidence>
<dbReference type="PANTHER" id="PTHR43023:SF6">
    <property type="entry name" value="INTERMEMBRANE PHOSPHOLIPID TRANSPORT SYSTEM ATP-BINDING PROTEIN MLAF"/>
    <property type="match status" value="1"/>
</dbReference>
<dbReference type="Pfam" id="PF00005">
    <property type="entry name" value="ABC_tran"/>
    <property type="match status" value="1"/>
</dbReference>
<organism evidence="5">
    <name type="scientific">sediment metagenome</name>
    <dbReference type="NCBI Taxonomy" id="749907"/>
    <lineage>
        <taxon>unclassified sequences</taxon>
        <taxon>metagenomes</taxon>
        <taxon>ecological metagenomes</taxon>
    </lineage>
</organism>
<keyword evidence="2" id="KW-0547">Nucleotide-binding</keyword>
<dbReference type="InterPro" id="IPR027417">
    <property type="entry name" value="P-loop_NTPase"/>
</dbReference>
<dbReference type="PANTHER" id="PTHR43023">
    <property type="entry name" value="PROTEIN TRIGALACTOSYLDIACYLGLYCEROL 3, CHLOROPLASTIC"/>
    <property type="match status" value="1"/>
</dbReference>
<gene>
    <name evidence="5" type="ORF">LDC_2622</name>
</gene>
<dbReference type="InterPro" id="IPR003439">
    <property type="entry name" value="ABC_transporter-like_ATP-bd"/>
</dbReference>
<evidence type="ECO:0000313" key="5">
    <source>
        <dbReference type="EMBL" id="EFK95371.1"/>
    </source>
</evidence>
<dbReference type="Gene3D" id="3.40.50.300">
    <property type="entry name" value="P-loop containing nucleotide triphosphate hydrolases"/>
    <property type="match status" value="1"/>
</dbReference>
<reference evidence="5" key="2">
    <citation type="journal article" date="2011" name="Microb. Ecol.">
        <title>Taxonomic and Functional Metagenomic Profiling of the Microbial Community in the Anoxic Sediment of a Sub-saline Shallow Lake (Laguna de Carrizo, Central Spain).</title>
        <authorList>
            <person name="Ferrer M."/>
            <person name="Guazzaroni M.E."/>
            <person name="Richter M."/>
            <person name="Garcia-Salamanca A."/>
            <person name="Yarza P."/>
            <person name="Suarez-Suarez A."/>
            <person name="Solano J."/>
            <person name="Alcaide M."/>
            <person name="van Dillewijn P."/>
            <person name="Molina-Henares M.A."/>
            <person name="Lopez-Cortes N."/>
            <person name="Al-Ramahi Y."/>
            <person name="Guerrero C."/>
            <person name="Acosta A."/>
            <person name="de Eugenio L.I."/>
            <person name="Martinez V."/>
            <person name="Marques S."/>
            <person name="Rojo F."/>
            <person name="Santero E."/>
            <person name="Genilloud O."/>
            <person name="Perez-Perez J."/>
            <person name="Rossello-Mora R."/>
            <person name="Ramos J.L."/>
        </authorList>
    </citation>
    <scope>NUCLEOTIDE SEQUENCE</scope>
</reference>
<dbReference type="EMBL" id="ADZX01000792">
    <property type="protein sequence ID" value="EFK95371.1"/>
    <property type="molecule type" value="Genomic_DNA"/>
</dbReference>
<feature type="domain" description="ABC transporter" evidence="4">
    <location>
        <begin position="2"/>
        <end position="238"/>
    </location>
</feature>
<evidence type="ECO:0000256" key="1">
    <source>
        <dbReference type="ARBA" id="ARBA00022448"/>
    </source>
</evidence>
<dbReference type="SUPFAM" id="SSF52540">
    <property type="entry name" value="P-loop containing nucleoside triphosphate hydrolases"/>
    <property type="match status" value="1"/>
</dbReference>
<dbReference type="PROSITE" id="PS50893">
    <property type="entry name" value="ABC_TRANSPORTER_2"/>
    <property type="match status" value="1"/>
</dbReference>
<dbReference type="InterPro" id="IPR017871">
    <property type="entry name" value="ABC_transporter-like_CS"/>
</dbReference>
<reference evidence="5" key="1">
    <citation type="submission" date="2010-07" db="EMBL/GenBank/DDBJ databases">
        <authorList>
            <consortium name="CONSOLIDER consortium CSD2007-00005"/>
            <person name="Guazzaroni M.-E."/>
            <person name="Richter M."/>
            <person name="Garcia-Salamanca A."/>
            <person name="Yarza P."/>
            <person name="Ferrer M."/>
        </authorList>
    </citation>
    <scope>NUCLEOTIDE SEQUENCE</scope>
</reference>
<dbReference type="CDD" id="cd03261">
    <property type="entry name" value="ABC_Org_Solvent_Resistant"/>
    <property type="match status" value="1"/>
</dbReference>
<dbReference type="GO" id="GO:0016887">
    <property type="term" value="F:ATP hydrolysis activity"/>
    <property type="evidence" value="ECO:0007669"/>
    <property type="project" value="InterPro"/>
</dbReference>
<evidence type="ECO:0000256" key="2">
    <source>
        <dbReference type="ARBA" id="ARBA00022741"/>
    </source>
</evidence>
<sequence>MIEIVDLYKTFEGHQVLDGVNLKINTGETTVIIGRSGCGKSVLLKHIIGLLRPDAGKIMIDGKDVAAMDEKELNVLRMQFGMLFQGAALFDSLNVLENVGFGMIEHSSSNHDAVAKRVKECLSLVGLRGIEKKKPAELSGGMRKRVGLARAICMRPQIVLYDEPTTGLDPIMGDAINDLIVELHNKLKVTSIAVTHDMTSAYKIADHIAMLYNGKIIASGTPGDIKSSKDPIVRQFITGASKGPITEGIDYEHLI</sequence>
<protein>
    <submittedName>
        <fullName evidence="5">Ribonucleotide ABC transporter ATP-binding protein</fullName>
    </submittedName>
</protein>
<name>D9PM44_9ZZZZ</name>
<evidence type="ECO:0000259" key="4">
    <source>
        <dbReference type="PROSITE" id="PS50893"/>
    </source>
</evidence>
<dbReference type="PROSITE" id="PS00211">
    <property type="entry name" value="ABC_TRANSPORTER_1"/>
    <property type="match status" value="1"/>
</dbReference>
<accession>D9PM44</accession>
<dbReference type="GO" id="GO:0005524">
    <property type="term" value="F:ATP binding"/>
    <property type="evidence" value="ECO:0007669"/>
    <property type="project" value="UniProtKB-KW"/>
</dbReference>